<dbReference type="EMBL" id="MCGO01000039">
    <property type="protein sequence ID" value="ORY39636.1"/>
    <property type="molecule type" value="Genomic_DNA"/>
</dbReference>
<dbReference type="OrthoDB" id="2153336at2759"/>
<dbReference type="Proteomes" id="UP000193642">
    <property type="component" value="Unassembled WGS sequence"/>
</dbReference>
<proteinExistence type="predicted"/>
<comment type="caution">
    <text evidence="1">The sequence shown here is derived from an EMBL/GenBank/DDBJ whole genome shotgun (WGS) entry which is preliminary data.</text>
</comment>
<name>A0A1Y2BY17_9FUNG</name>
<dbReference type="AlphaFoldDB" id="A0A1Y2BY17"/>
<evidence type="ECO:0000313" key="1">
    <source>
        <dbReference type="EMBL" id="ORY39636.1"/>
    </source>
</evidence>
<organism evidence="1 2">
    <name type="scientific">Rhizoclosmatium globosum</name>
    <dbReference type="NCBI Taxonomy" id="329046"/>
    <lineage>
        <taxon>Eukaryota</taxon>
        <taxon>Fungi</taxon>
        <taxon>Fungi incertae sedis</taxon>
        <taxon>Chytridiomycota</taxon>
        <taxon>Chytridiomycota incertae sedis</taxon>
        <taxon>Chytridiomycetes</taxon>
        <taxon>Chytridiales</taxon>
        <taxon>Chytriomycetaceae</taxon>
        <taxon>Rhizoclosmatium</taxon>
    </lineage>
</organism>
<sequence>MHVYDFEYKETKPIISWLPIQSHLVKTSRPDPDEMCAMNCLQLDFSVPFVDEEELGDQETKWRESVVEQNGVVYVTAESKEQLVELEEVLKEFL</sequence>
<reference evidence="1 2" key="1">
    <citation type="submission" date="2016-07" db="EMBL/GenBank/DDBJ databases">
        <title>Pervasive Adenine N6-methylation of Active Genes in Fungi.</title>
        <authorList>
            <consortium name="DOE Joint Genome Institute"/>
            <person name="Mondo S.J."/>
            <person name="Dannebaum R.O."/>
            <person name="Kuo R.C."/>
            <person name="Labutti K."/>
            <person name="Haridas S."/>
            <person name="Kuo A."/>
            <person name="Salamov A."/>
            <person name="Ahrendt S.R."/>
            <person name="Lipzen A."/>
            <person name="Sullivan W."/>
            <person name="Andreopoulos W.B."/>
            <person name="Clum A."/>
            <person name="Lindquist E."/>
            <person name="Daum C."/>
            <person name="Ramamoorthy G.K."/>
            <person name="Gryganskyi A."/>
            <person name="Culley D."/>
            <person name="Magnuson J.K."/>
            <person name="James T.Y."/>
            <person name="O'Malley M.A."/>
            <person name="Stajich J.E."/>
            <person name="Spatafora J.W."/>
            <person name="Visel A."/>
            <person name="Grigoriev I.V."/>
        </authorList>
    </citation>
    <scope>NUCLEOTIDE SEQUENCE [LARGE SCALE GENOMIC DNA]</scope>
    <source>
        <strain evidence="1 2">JEL800</strain>
    </source>
</reference>
<evidence type="ECO:0000313" key="2">
    <source>
        <dbReference type="Proteomes" id="UP000193642"/>
    </source>
</evidence>
<protein>
    <submittedName>
        <fullName evidence="1">Uncharacterized protein</fullName>
    </submittedName>
</protein>
<accession>A0A1Y2BY17</accession>
<keyword evidence="2" id="KW-1185">Reference proteome</keyword>
<gene>
    <name evidence="1" type="ORF">BCR33DRAFT_720082</name>
</gene>